<sequence length="81" mass="9717">MIQQKTFFFHGKNVENLDRFDNEVNKWLSENPNIDIVYVVQKATRYLAGTREEEIYYDVDIVQTVFYKEKELRLVDELPIG</sequence>
<gene>
    <name evidence="1" type="ORF">A3J46_02855</name>
</gene>
<dbReference type="Proteomes" id="UP000177167">
    <property type="component" value="Unassembled WGS sequence"/>
</dbReference>
<dbReference type="AlphaFoldDB" id="A0A1F8F632"/>
<name>A0A1F8F632_9BACT</name>
<proteinExistence type="predicted"/>
<evidence type="ECO:0000313" key="1">
    <source>
        <dbReference type="EMBL" id="OGN08617.1"/>
    </source>
</evidence>
<accession>A0A1F8F632</accession>
<dbReference type="EMBL" id="MGJP01000058">
    <property type="protein sequence ID" value="OGN08617.1"/>
    <property type="molecule type" value="Genomic_DNA"/>
</dbReference>
<protein>
    <submittedName>
        <fullName evidence="1">Uncharacterized protein</fullName>
    </submittedName>
</protein>
<reference evidence="1 2" key="1">
    <citation type="journal article" date="2016" name="Nat. Commun.">
        <title>Thousands of microbial genomes shed light on interconnected biogeochemical processes in an aquifer system.</title>
        <authorList>
            <person name="Anantharaman K."/>
            <person name="Brown C.T."/>
            <person name="Hug L.A."/>
            <person name="Sharon I."/>
            <person name="Castelle C.J."/>
            <person name="Probst A.J."/>
            <person name="Thomas B.C."/>
            <person name="Singh A."/>
            <person name="Wilkins M.J."/>
            <person name="Karaoz U."/>
            <person name="Brodie E.L."/>
            <person name="Williams K.H."/>
            <person name="Hubbard S.S."/>
            <person name="Banfield J.F."/>
        </authorList>
    </citation>
    <scope>NUCLEOTIDE SEQUENCE [LARGE SCALE GENOMIC DNA]</scope>
</reference>
<organism evidence="1 2">
    <name type="scientific">Candidatus Yanofskybacteria bacterium RIFCSPHIGHO2_02_FULL_41_11</name>
    <dbReference type="NCBI Taxonomy" id="1802675"/>
    <lineage>
        <taxon>Bacteria</taxon>
        <taxon>Candidatus Yanofskyibacteriota</taxon>
    </lineage>
</organism>
<comment type="caution">
    <text evidence="1">The sequence shown here is derived from an EMBL/GenBank/DDBJ whole genome shotgun (WGS) entry which is preliminary data.</text>
</comment>
<evidence type="ECO:0000313" key="2">
    <source>
        <dbReference type="Proteomes" id="UP000177167"/>
    </source>
</evidence>